<sequence length="136" mass="15452">MAPGTRTTSQEKNDKPRFRKPAVEKLRRDRINTGIERLKVLLKDDLDPRCRLEKADVLEKAVVYLNNSKSLARASPDRFFTDGFTRCLEESACFLNMHMMSGQAHAMHPKASESISVNLHALKGIPECTGAVWRPW</sequence>
<keyword evidence="2" id="KW-0678">Repressor</keyword>
<evidence type="ECO:0000313" key="8">
    <source>
        <dbReference type="EMBL" id="KAK2821564.1"/>
    </source>
</evidence>
<name>A0AA88IWN6_TACVA</name>
<gene>
    <name evidence="8" type="ORF">Q7C36_020907</name>
</gene>
<reference evidence="8" key="1">
    <citation type="submission" date="2023-08" db="EMBL/GenBank/DDBJ databases">
        <title>Pelteobagrus vachellii genome.</title>
        <authorList>
            <person name="Liu H."/>
        </authorList>
    </citation>
    <scope>NUCLEOTIDE SEQUENCE</scope>
    <source>
        <strain evidence="8">PRFRI_2022a</strain>
        <tissue evidence="8">Muscle</tissue>
    </source>
</reference>
<dbReference type="GO" id="GO:0005634">
    <property type="term" value="C:nucleus"/>
    <property type="evidence" value="ECO:0007669"/>
    <property type="project" value="UniProtKB-SubCell"/>
</dbReference>
<feature type="domain" description="BHLH" evidence="7">
    <location>
        <begin position="15"/>
        <end position="68"/>
    </location>
</feature>
<keyword evidence="5" id="KW-0539">Nucleus</keyword>
<keyword evidence="4" id="KW-0804">Transcription</keyword>
<evidence type="ECO:0000256" key="1">
    <source>
        <dbReference type="ARBA" id="ARBA00004123"/>
    </source>
</evidence>
<keyword evidence="3" id="KW-0805">Transcription regulation</keyword>
<dbReference type="Gene3D" id="4.10.280.10">
    <property type="entry name" value="Helix-loop-helix DNA-binding domain"/>
    <property type="match status" value="1"/>
</dbReference>
<dbReference type="InterPro" id="IPR011598">
    <property type="entry name" value="bHLH_dom"/>
</dbReference>
<dbReference type="SUPFAM" id="SSF47459">
    <property type="entry name" value="HLH, helix-loop-helix DNA-binding domain"/>
    <property type="match status" value="1"/>
</dbReference>
<proteinExistence type="predicted"/>
<accession>A0AA88IWN6</accession>
<dbReference type="Pfam" id="PF00010">
    <property type="entry name" value="HLH"/>
    <property type="match status" value="1"/>
</dbReference>
<dbReference type="EMBL" id="JAVHJS010000022">
    <property type="protein sequence ID" value="KAK2821564.1"/>
    <property type="molecule type" value="Genomic_DNA"/>
</dbReference>
<dbReference type="SMART" id="SM00353">
    <property type="entry name" value="HLH"/>
    <property type="match status" value="1"/>
</dbReference>
<dbReference type="InterPro" id="IPR050370">
    <property type="entry name" value="HES_HEY"/>
</dbReference>
<evidence type="ECO:0000256" key="5">
    <source>
        <dbReference type="ARBA" id="ARBA00023242"/>
    </source>
</evidence>
<evidence type="ECO:0000256" key="6">
    <source>
        <dbReference type="SAM" id="MobiDB-lite"/>
    </source>
</evidence>
<dbReference type="PANTHER" id="PTHR10985">
    <property type="entry name" value="BASIC HELIX-LOOP-HELIX TRANSCRIPTION FACTOR, HES-RELATED"/>
    <property type="match status" value="1"/>
</dbReference>
<protein>
    <recommendedName>
        <fullName evidence="7">BHLH domain-containing protein</fullName>
    </recommendedName>
</protein>
<evidence type="ECO:0000259" key="7">
    <source>
        <dbReference type="PROSITE" id="PS50888"/>
    </source>
</evidence>
<organism evidence="8 9">
    <name type="scientific">Tachysurus vachellii</name>
    <name type="common">Darkbarbel catfish</name>
    <name type="synonym">Pelteobagrus vachellii</name>
    <dbReference type="NCBI Taxonomy" id="175792"/>
    <lineage>
        <taxon>Eukaryota</taxon>
        <taxon>Metazoa</taxon>
        <taxon>Chordata</taxon>
        <taxon>Craniata</taxon>
        <taxon>Vertebrata</taxon>
        <taxon>Euteleostomi</taxon>
        <taxon>Actinopterygii</taxon>
        <taxon>Neopterygii</taxon>
        <taxon>Teleostei</taxon>
        <taxon>Ostariophysi</taxon>
        <taxon>Siluriformes</taxon>
        <taxon>Bagridae</taxon>
        <taxon>Tachysurus</taxon>
    </lineage>
</organism>
<feature type="compositionally biased region" description="Basic and acidic residues" evidence="6">
    <location>
        <begin position="9"/>
        <end position="25"/>
    </location>
</feature>
<evidence type="ECO:0000313" key="9">
    <source>
        <dbReference type="Proteomes" id="UP001187315"/>
    </source>
</evidence>
<dbReference type="Proteomes" id="UP001187315">
    <property type="component" value="Unassembled WGS sequence"/>
</dbReference>
<evidence type="ECO:0000256" key="3">
    <source>
        <dbReference type="ARBA" id="ARBA00023015"/>
    </source>
</evidence>
<feature type="region of interest" description="Disordered" evidence="6">
    <location>
        <begin position="1"/>
        <end position="25"/>
    </location>
</feature>
<dbReference type="GO" id="GO:0046983">
    <property type="term" value="F:protein dimerization activity"/>
    <property type="evidence" value="ECO:0007669"/>
    <property type="project" value="InterPro"/>
</dbReference>
<keyword evidence="9" id="KW-1185">Reference proteome</keyword>
<comment type="caution">
    <text evidence="8">The sequence shown here is derived from an EMBL/GenBank/DDBJ whole genome shotgun (WGS) entry which is preliminary data.</text>
</comment>
<dbReference type="AlphaFoldDB" id="A0AA88IWN6"/>
<evidence type="ECO:0000256" key="2">
    <source>
        <dbReference type="ARBA" id="ARBA00022491"/>
    </source>
</evidence>
<dbReference type="InterPro" id="IPR036638">
    <property type="entry name" value="HLH_DNA-bd_sf"/>
</dbReference>
<evidence type="ECO:0000256" key="4">
    <source>
        <dbReference type="ARBA" id="ARBA00023163"/>
    </source>
</evidence>
<dbReference type="PROSITE" id="PS50888">
    <property type="entry name" value="BHLH"/>
    <property type="match status" value="1"/>
</dbReference>
<comment type="subcellular location">
    <subcellularLocation>
        <location evidence="1">Nucleus</location>
    </subcellularLocation>
</comment>